<protein>
    <submittedName>
        <fullName evidence="5">Type II/IV secretion system protein</fullName>
    </submittedName>
</protein>
<dbReference type="SUPFAM" id="SSF52540">
    <property type="entry name" value="P-loop containing nucleoside triphosphate hydrolases"/>
    <property type="match status" value="1"/>
</dbReference>
<dbReference type="InterPro" id="IPR007831">
    <property type="entry name" value="T2SS_GspE_N"/>
</dbReference>
<proteinExistence type="inferred from homology"/>
<dbReference type="PANTHER" id="PTHR30258:SF1">
    <property type="entry name" value="PROTEIN TRANSPORT PROTEIN HOFB HOMOLOG"/>
    <property type="match status" value="1"/>
</dbReference>
<feature type="domain" description="Bacterial type II secretion system protein E" evidence="4">
    <location>
        <begin position="385"/>
        <end position="399"/>
    </location>
</feature>
<keyword evidence="3" id="KW-0067">ATP-binding</keyword>
<dbReference type="FunFam" id="3.40.50.300:FF:000398">
    <property type="entry name" value="Type IV pilus assembly ATPase PilB"/>
    <property type="match status" value="1"/>
</dbReference>
<name>A0A7C5RJ72_9BACT</name>
<dbReference type="FunFam" id="3.30.450.90:FF:000001">
    <property type="entry name" value="Type II secretion system ATPase GspE"/>
    <property type="match status" value="1"/>
</dbReference>
<dbReference type="PROSITE" id="PS00662">
    <property type="entry name" value="T2SP_E"/>
    <property type="match status" value="1"/>
</dbReference>
<sequence>MVEQEKKPKRLGDVLIDKGVITPLELERALELQKDLKKPLGEVLVQMGYCTWDDIVKALAEQFNVTACIGEVKLNEEFARTFPKDLVNELKVVPIDERDNRIILGIDNVYEIPVIRRRVKFRLGKDVEFCLMPPSLFEIMYDRVLHGFIGEPFTEAFQDVVYQSEVQQVLEKEEETQIAEEETPVVKLVSNIVDHAIELDASDIHIEPQRKNVVVRYRIDGVLRRITEYPRSMHSAVVSRIKILSGLDIVERRLPQDGKFFVKKGEEQYDLRVSTMPSVNGEKVVMRILRVSSSKKRLEDLGYSPYNYERIQRLIEHPYGIILVTGPTGSGKSTTLVAIINSLNSEDVNIVTAEDPVEYTIEGITQCQVNPEIGLTFAKYLRAFLRQDPDIIMVGEIRDTETAQLAIEASLTGHLVLSTLHTNTAPGAIDRLVNMGLDPSLISASLIGVIGQRLVRKVCEKCKEREELPERFAEKVRKLFPEMEPFQYVGRGCQACNNTGYKGRTAVAEVLVVNDEIRRAIQKGLSMIEIAKLAKVGGMKTMFQDGLYKVLNGETTIQEVLSIVGEEEE</sequence>
<evidence type="ECO:0000256" key="1">
    <source>
        <dbReference type="ARBA" id="ARBA00006611"/>
    </source>
</evidence>
<dbReference type="GO" id="GO:0005524">
    <property type="term" value="F:ATP binding"/>
    <property type="evidence" value="ECO:0007669"/>
    <property type="project" value="UniProtKB-KW"/>
</dbReference>
<dbReference type="InterPro" id="IPR037257">
    <property type="entry name" value="T2SS_E_N_sf"/>
</dbReference>
<dbReference type="SUPFAM" id="SSF160246">
    <property type="entry name" value="EspE N-terminal domain-like"/>
    <property type="match status" value="1"/>
</dbReference>
<dbReference type="Gene3D" id="3.40.50.300">
    <property type="entry name" value="P-loop containing nucleotide triphosphate hydrolases"/>
    <property type="match status" value="1"/>
</dbReference>
<dbReference type="InterPro" id="IPR027417">
    <property type="entry name" value="P-loop_NTPase"/>
</dbReference>
<evidence type="ECO:0000256" key="3">
    <source>
        <dbReference type="ARBA" id="ARBA00022840"/>
    </source>
</evidence>
<dbReference type="Pfam" id="PF00437">
    <property type="entry name" value="T2SSE"/>
    <property type="match status" value="1"/>
</dbReference>
<dbReference type="CDD" id="cd01129">
    <property type="entry name" value="PulE-GspE-like"/>
    <property type="match status" value="1"/>
</dbReference>
<reference evidence="5" key="1">
    <citation type="journal article" date="2020" name="mSystems">
        <title>Genome- and Community-Level Interaction Insights into Carbon Utilization and Element Cycling Functions of Hydrothermarchaeota in Hydrothermal Sediment.</title>
        <authorList>
            <person name="Zhou Z."/>
            <person name="Liu Y."/>
            <person name="Xu W."/>
            <person name="Pan J."/>
            <person name="Luo Z.H."/>
            <person name="Li M."/>
        </authorList>
    </citation>
    <scope>NUCLEOTIDE SEQUENCE [LARGE SCALE GENOMIC DNA]</scope>
    <source>
        <strain evidence="5">SpSt-609</strain>
    </source>
</reference>
<dbReference type="GO" id="GO:0016887">
    <property type="term" value="F:ATP hydrolysis activity"/>
    <property type="evidence" value="ECO:0007669"/>
    <property type="project" value="TreeGrafter"/>
</dbReference>
<comment type="similarity">
    <text evidence="1">Belongs to the GSP E family.</text>
</comment>
<dbReference type="Gene3D" id="3.30.450.90">
    <property type="match status" value="1"/>
</dbReference>
<keyword evidence="2" id="KW-0547">Nucleotide-binding</keyword>
<organism evidence="5">
    <name type="scientific">Fervidobacterium thailandense</name>
    <dbReference type="NCBI Taxonomy" id="1008305"/>
    <lineage>
        <taxon>Bacteria</taxon>
        <taxon>Thermotogati</taxon>
        <taxon>Thermotogota</taxon>
        <taxon>Thermotogae</taxon>
        <taxon>Thermotogales</taxon>
        <taxon>Fervidobacteriaceae</taxon>
        <taxon>Fervidobacterium</taxon>
    </lineage>
</organism>
<dbReference type="Pfam" id="PF05157">
    <property type="entry name" value="MshEN"/>
    <property type="match status" value="1"/>
</dbReference>
<evidence type="ECO:0000259" key="4">
    <source>
        <dbReference type="PROSITE" id="PS00662"/>
    </source>
</evidence>
<evidence type="ECO:0000256" key="2">
    <source>
        <dbReference type="ARBA" id="ARBA00022741"/>
    </source>
</evidence>
<evidence type="ECO:0000313" key="5">
    <source>
        <dbReference type="EMBL" id="HGU40390.1"/>
    </source>
</evidence>
<dbReference type="EMBL" id="DSZY01000020">
    <property type="protein sequence ID" value="HGU40390.1"/>
    <property type="molecule type" value="Genomic_DNA"/>
</dbReference>
<dbReference type="AlphaFoldDB" id="A0A7C5RJ72"/>
<gene>
    <name evidence="5" type="ORF">ENT77_04240</name>
</gene>
<dbReference type="InterPro" id="IPR003593">
    <property type="entry name" value="AAA+_ATPase"/>
</dbReference>
<accession>A0A7C5RJ72</accession>
<dbReference type="InterPro" id="IPR001482">
    <property type="entry name" value="T2SS/T4SS_dom"/>
</dbReference>
<dbReference type="PANTHER" id="PTHR30258">
    <property type="entry name" value="TYPE II SECRETION SYSTEM PROTEIN GSPE-RELATED"/>
    <property type="match status" value="1"/>
</dbReference>
<comment type="caution">
    <text evidence="5">The sequence shown here is derived from an EMBL/GenBank/DDBJ whole genome shotgun (WGS) entry which is preliminary data.</text>
</comment>
<dbReference type="SMART" id="SM00382">
    <property type="entry name" value="AAA"/>
    <property type="match status" value="1"/>
</dbReference>
<dbReference type="GO" id="GO:0005886">
    <property type="term" value="C:plasma membrane"/>
    <property type="evidence" value="ECO:0007669"/>
    <property type="project" value="TreeGrafter"/>
</dbReference>